<dbReference type="CDD" id="cd02650">
    <property type="entry name" value="nuc_hydro_CaPnhB"/>
    <property type="match status" value="1"/>
</dbReference>
<feature type="domain" description="Inosine/uridine-preferring nucleoside hydrolase" evidence="3">
    <location>
        <begin position="6"/>
        <end position="310"/>
    </location>
</feature>
<dbReference type="EMBL" id="JAPMXC010000001">
    <property type="protein sequence ID" value="MCY0386270.1"/>
    <property type="molecule type" value="Genomic_DNA"/>
</dbReference>
<reference evidence="4" key="1">
    <citation type="submission" date="2022-11" db="EMBL/GenBank/DDBJ databases">
        <title>Robbsia betulipollinis sp. nov., isolated from pollen of birch (Betula pendula).</title>
        <authorList>
            <person name="Shi H."/>
            <person name="Ambika Manirajan B."/>
            <person name="Ratering S."/>
            <person name="Geissler-Plaum R."/>
            <person name="Schnell S."/>
        </authorList>
    </citation>
    <scope>NUCLEOTIDE SEQUENCE</scope>
    <source>
        <strain evidence="4">Bb-Pol-6</strain>
    </source>
</reference>
<dbReference type="Proteomes" id="UP001082899">
    <property type="component" value="Unassembled WGS sequence"/>
</dbReference>
<keyword evidence="1 4" id="KW-0378">Hydrolase</keyword>
<evidence type="ECO:0000313" key="5">
    <source>
        <dbReference type="Proteomes" id="UP001082899"/>
    </source>
</evidence>
<evidence type="ECO:0000259" key="3">
    <source>
        <dbReference type="Pfam" id="PF01156"/>
    </source>
</evidence>
<evidence type="ECO:0000313" key="4">
    <source>
        <dbReference type="EMBL" id="MCY0386270.1"/>
    </source>
</evidence>
<evidence type="ECO:0000256" key="2">
    <source>
        <dbReference type="ARBA" id="ARBA00023295"/>
    </source>
</evidence>
<dbReference type="GO" id="GO:0016787">
    <property type="term" value="F:hydrolase activity"/>
    <property type="evidence" value="ECO:0007669"/>
    <property type="project" value="UniProtKB-KW"/>
</dbReference>
<comment type="caution">
    <text evidence="4">The sequence shown here is derived from an EMBL/GenBank/DDBJ whole genome shotgun (WGS) entry which is preliminary data.</text>
</comment>
<dbReference type="Gene3D" id="3.90.245.10">
    <property type="entry name" value="Ribonucleoside hydrolase-like"/>
    <property type="match status" value="1"/>
</dbReference>
<dbReference type="SUPFAM" id="SSF53590">
    <property type="entry name" value="Nucleoside hydrolase"/>
    <property type="match status" value="1"/>
</dbReference>
<gene>
    <name evidence="4" type="ORF">OVY01_03200</name>
</gene>
<dbReference type="InterPro" id="IPR036452">
    <property type="entry name" value="Ribo_hydro-like"/>
</dbReference>
<sequence>MKRHQIIYDTDPGVDDAMALLFLAAHPDVALRGVTTVFGNGTLATTTRNALHLTEHFAAGTPVFAGAAGPLAGTPRPPVSWIHGDDAMGDIAARQPPSRQVETRPAHRFIIDAVRAEPGTIALIAVGPLTNLARALHEAPDIAGLVKAVYVMGGAFGFHGMGGNVTPCAEANILCDPDAADRVFGAGWPVTLIGLDVTQRTLMMQEDLAHLRDAAGAAGRFIWDATRIYQHFHQRSAGFAGIYVHDSSAVACCVAPELYTVRRGPVRVVCEGLAIGQTIQKPLASPVPAPAWDDRPPQDVCVDVDVAGFLALYRRVLVGNRRHAVD</sequence>
<dbReference type="Pfam" id="PF01156">
    <property type="entry name" value="IU_nuc_hydro"/>
    <property type="match status" value="1"/>
</dbReference>
<organism evidence="4 5">
    <name type="scientific">Robbsia betulipollinis</name>
    <dbReference type="NCBI Taxonomy" id="2981849"/>
    <lineage>
        <taxon>Bacteria</taxon>
        <taxon>Pseudomonadati</taxon>
        <taxon>Pseudomonadota</taxon>
        <taxon>Betaproteobacteria</taxon>
        <taxon>Burkholderiales</taxon>
        <taxon>Burkholderiaceae</taxon>
        <taxon>Robbsia</taxon>
    </lineage>
</organism>
<protein>
    <submittedName>
        <fullName evidence="4">Nucleoside hydrolase</fullName>
    </submittedName>
</protein>
<name>A0ABT3ZJY5_9BURK</name>
<dbReference type="PANTHER" id="PTHR12304:SF4">
    <property type="entry name" value="URIDINE NUCLEOSIDASE"/>
    <property type="match status" value="1"/>
</dbReference>
<proteinExistence type="predicted"/>
<dbReference type="InterPro" id="IPR023186">
    <property type="entry name" value="IUNH"/>
</dbReference>
<keyword evidence="2" id="KW-0326">Glycosidase</keyword>
<accession>A0ABT3ZJY5</accession>
<evidence type="ECO:0000256" key="1">
    <source>
        <dbReference type="ARBA" id="ARBA00022801"/>
    </source>
</evidence>
<keyword evidence="5" id="KW-1185">Reference proteome</keyword>
<dbReference type="RefSeq" id="WP_267845604.1">
    <property type="nucleotide sequence ID" value="NZ_JAPMXC010000001.1"/>
</dbReference>
<dbReference type="InterPro" id="IPR001910">
    <property type="entry name" value="Inosine/uridine_hydrolase_dom"/>
</dbReference>
<dbReference type="PANTHER" id="PTHR12304">
    <property type="entry name" value="INOSINE-URIDINE PREFERRING NUCLEOSIDE HYDROLASE"/>
    <property type="match status" value="1"/>
</dbReference>